<sequence>MMWRRVGQVTTRRAFHASRASPLAVHTVQVPSMGDSISEGTLVQIVKASGDAVHADEVVAVLETDKVSVDVMSPVAGTIVEHFAKLEENVLVGASLFSVDDSRAPEAGSAVAAPVTPAATPVAAPVAASGHRSPLIKFLGKRALLPSKPSPLSQPSGAAPRVSVAVQPSSADVLPFQHVKKLPISSAEVAAINSGLSFL</sequence>
<organism evidence="5 6">
    <name type="scientific">Pythium oligandrum</name>
    <name type="common">Mycoparasitic fungus</name>
    <dbReference type="NCBI Taxonomy" id="41045"/>
    <lineage>
        <taxon>Eukaryota</taxon>
        <taxon>Sar</taxon>
        <taxon>Stramenopiles</taxon>
        <taxon>Oomycota</taxon>
        <taxon>Peronosporomycetes</taxon>
        <taxon>Pythiales</taxon>
        <taxon>Pythiaceae</taxon>
        <taxon>Pythium</taxon>
    </lineage>
</organism>
<evidence type="ECO:0000256" key="2">
    <source>
        <dbReference type="ARBA" id="ARBA00022823"/>
    </source>
</evidence>
<dbReference type="InterPro" id="IPR050537">
    <property type="entry name" value="2-oxoacid_dehydrogenase"/>
</dbReference>
<dbReference type="Pfam" id="PF00364">
    <property type="entry name" value="Biotin_lipoyl"/>
    <property type="match status" value="1"/>
</dbReference>
<dbReference type="CDD" id="cd06849">
    <property type="entry name" value="lipoyl_domain"/>
    <property type="match status" value="1"/>
</dbReference>
<proteinExistence type="inferred from homology"/>
<dbReference type="InterPro" id="IPR011053">
    <property type="entry name" value="Single_hybrid_motif"/>
</dbReference>
<dbReference type="Gene3D" id="2.40.50.100">
    <property type="match status" value="1"/>
</dbReference>
<keyword evidence="6" id="KW-1185">Reference proteome</keyword>
<dbReference type="GO" id="GO:0005739">
    <property type="term" value="C:mitochondrion"/>
    <property type="evidence" value="ECO:0007669"/>
    <property type="project" value="TreeGrafter"/>
</dbReference>
<evidence type="ECO:0000313" key="6">
    <source>
        <dbReference type="Proteomes" id="UP000794436"/>
    </source>
</evidence>
<dbReference type="SUPFAM" id="SSF51230">
    <property type="entry name" value="Single hybrid motif"/>
    <property type="match status" value="1"/>
</dbReference>
<dbReference type="EMBL" id="SPLM01000108">
    <property type="protein sequence ID" value="TMW60365.1"/>
    <property type="molecule type" value="Genomic_DNA"/>
</dbReference>
<keyword evidence="3" id="KW-0809">Transit peptide</keyword>
<dbReference type="Proteomes" id="UP000794436">
    <property type="component" value="Unassembled WGS sequence"/>
</dbReference>
<dbReference type="PROSITE" id="PS00189">
    <property type="entry name" value="LIPOYL"/>
    <property type="match status" value="1"/>
</dbReference>
<evidence type="ECO:0000256" key="3">
    <source>
        <dbReference type="ARBA" id="ARBA00022946"/>
    </source>
</evidence>
<dbReference type="AlphaFoldDB" id="A0A8K1CCN0"/>
<dbReference type="GO" id="GO:0006099">
    <property type="term" value="P:tricarboxylic acid cycle"/>
    <property type="evidence" value="ECO:0007669"/>
    <property type="project" value="TreeGrafter"/>
</dbReference>
<dbReference type="PROSITE" id="PS50968">
    <property type="entry name" value="BIOTINYL_LIPOYL"/>
    <property type="match status" value="1"/>
</dbReference>
<comment type="caution">
    <text evidence="5">The sequence shown here is derived from an EMBL/GenBank/DDBJ whole genome shotgun (WGS) entry which is preliminary data.</text>
</comment>
<dbReference type="InterPro" id="IPR003016">
    <property type="entry name" value="2-oxoA_DH_lipoyl-BS"/>
</dbReference>
<dbReference type="PANTHER" id="PTHR43416">
    <property type="entry name" value="DIHYDROLIPOYLLYSINE-RESIDUE SUCCINYLTRANSFERASE COMPONENT OF 2-OXOGLUTARATE DEHYDROGENASE COMPLEX, MITOCHONDRIAL-RELATED"/>
    <property type="match status" value="1"/>
</dbReference>
<protein>
    <recommendedName>
        <fullName evidence="4">Lipoyl-binding domain-containing protein</fullName>
    </recommendedName>
</protein>
<dbReference type="PANTHER" id="PTHR43416:SF5">
    <property type="entry name" value="DIHYDROLIPOYLLYSINE-RESIDUE SUCCINYLTRANSFERASE COMPONENT OF 2-OXOGLUTARATE DEHYDROGENASE COMPLEX, MITOCHONDRIAL"/>
    <property type="match status" value="1"/>
</dbReference>
<reference evidence="5" key="1">
    <citation type="submission" date="2019-03" db="EMBL/GenBank/DDBJ databases">
        <title>Long read genome sequence of the mycoparasitic Pythium oligandrum ATCC 38472 isolated from sugarbeet rhizosphere.</title>
        <authorList>
            <person name="Gaulin E."/>
        </authorList>
    </citation>
    <scope>NUCLEOTIDE SEQUENCE</scope>
    <source>
        <strain evidence="5">ATCC 38472_TT</strain>
    </source>
</reference>
<evidence type="ECO:0000313" key="5">
    <source>
        <dbReference type="EMBL" id="TMW60365.1"/>
    </source>
</evidence>
<accession>A0A8K1CCN0</accession>
<dbReference type="GO" id="GO:0004149">
    <property type="term" value="F:dihydrolipoyllysine-residue succinyltransferase activity"/>
    <property type="evidence" value="ECO:0007669"/>
    <property type="project" value="TreeGrafter"/>
</dbReference>
<dbReference type="InterPro" id="IPR000089">
    <property type="entry name" value="Biotin_lipoyl"/>
</dbReference>
<comment type="similarity">
    <text evidence="1">Belongs to the 2-oxoacid dehydrogenase family.</text>
</comment>
<feature type="domain" description="Lipoyl-binding" evidence="4">
    <location>
        <begin position="25"/>
        <end position="100"/>
    </location>
</feature>
<evidence type="ECO:0000256" key="1">
    <source>
        <dbReference type="ARBA" id="ARBA00007317"/>
    </source>
</evidence>
<evidence type="ECO:0000259" key="4">
    <source>
        <dbReference type="PROSITE" id="PS50968"/>
    </source>
</evidence>
<keyword evidence="2" id="KW-0450">Lipoyl</keyword>
<name>A0A8K1CCN0_PYTOL</name>
<gene>
    <name evidence="5" type="ORF">Poli38472_000407</name>
</gene>
<dbReference type="OrthoDB" id="5391403at2759"/>